<dbReference type="Proteomes" id="UP000183947">
    <property type="component" value="Unassembled WGS sequence"/>
</dbReference>
<feature type="chain" id="PRO_5013382674" description="DUF4468 domain-containing protein" evidence="1">
    <location>
        <begin position="20"/>
        <end position="175"/>
    </location>
</feature>
<feature type="signal peptide" evidence="1">
    <location>
        <begin position="1"/>
        <end position="19"/>
    </location>
</feature>
<evidence type="ECO:0000256" key="1">
    <source>
        <dbReference type="SAM" id="SignalP"/>
    </source>
</evidence>
<accession>A0A1M7DR47</accession>
<dbReference type="STRING" id="1121959.SAMN02746009_03437"/>
<reference evidence="3" key="1">
    <citation type="submission" date="2016-11" db="EMBL/GenBank/DDBJ databases">
        <authorList>
            <person name="Varghese N."/>
            <person name="Submissions S."/>
        </authorList>
    </citation>
    <scope>NUCLEOTIDE SEQUENCE [LARGE SCALE GENOMIC DNA]</scope>
    <source>
        <strain evidence="3">DSM 18569</strain>
    </source>
</reference>
<dbReference type="OrthoDB" id="880296at2"/>
<organism evidence="2 3">
    <name type="scientific">Hymenobacter psychrotolerans DSM 18569</name>
    <dbReference type="NCBI Taxonomy" id="1121959"/>
    <lineage>
        <taxon>Bacteria</taxon>
        <taxon>Pseudomonadati</taxon>
        <taxon>Bacteroidota</taxon>
        <taxon>Cytophagia</taxon>
        <taxon>Cytophagales</taxon>
        <taxon>Hymenobacteraceae</taxon>
        <taxon>Hymenobacter</taxon>
    </lineage>
</organism>
<gene>
    <name evidence="2" type="ORF">SAMN02746009_03437</name>
</gene>
<name>A0A1M7DR47_9BACT</name>
<evidence type="ECO:0000313" key="3">
    <source>
        <dbReference type="Proteomes" id="UP000183947"/>
    </source>
</evidence>
<dbReference type="RefSeq" id="WP_073287804.1">
    <property type="nucleotide sequence ID" value="NZ_FRAS01000022.1"/>
</dbReference>
<dbReference type="AlphaFoldDB" id="A0A1M7DR47"/>
<dbReference type="EMBL" id="FRAS01000022">
    <property type="protein sequence ID" value="SHL81981.1"/>
    <property type="molecule type" value="Genomic_DNA"/>
</dbReference>
<protein>
    <recommendedName>
        <fullName evidence="4">DUF4468 domain-containing protein</fullName>
    </recommendedName>
</protein>
<keyword evidence="3" id="KW-1185">Reference proteome</keyword>
<sequence length="175" mass="19214">MKHRLLLLLLLLTTMPSWAAQPATSSGQRTAAIRPSKLGAELRTSWLGMPKQQFRRLVPEQRLGAPSSISYYTRPGEPLVLGGYRVTGISYGFYKDQLCCIEVRVLGEANCRGIQALLTSSYGPASSATGQRWENAQLRLLYNEMPKGYATVVVASPSLLAQYQAEQLLAPNEAV</sequence>
<keyword evidence="1" id="KW-0732">Signal</keyword>
<proteinExistence type="predicted"/>
<evidence type="ECO:0000313" key="2">
    <source>
        <dbReference type="EMBL" id="SHL81981.1"/>
    </source>
</evidence>
<evidence type="ECO:0008006" key="4">
    <source>
        <dbReference type="Google" id="ProtNLM"/>
    </source>
</evidence>